<keyword evidence="1" id="KW-0805">Transcription regulation</keyword>
<evidence type="ECO:0000256" key="1">
    <source>
        <dbReference type="ARBA" id="ARBA00023015"/>
    </source>
</evidence>
<dbReference type="GO" id="GO:0003700">
    <property type="term" value="F:DNA-binding transcription factor activity"/>
    <property type="evidence" value="ECO:0007669"/>
    <property type="project" value="InterPro"/>
</dbReference>
<dbReference type="PANTHER" id="PTHR46796:SF2">
    <property type="entry name" value="TRANSCRIPTIONAL REGULATORY PROTEIN"/>
    <property type="match status" value="1"/>
</dbReference>
<evidence type="ECO:0000256" key="2">
    <source>
        <dbReference type="ARBA" id="ARBA00023125"/>
    </source>
</evidence>
<accession>A0A285PDD1</accession>
<keyword evidence="3" id="KW-0010">Activator</keyword>
<dbReference type="Pfam" id="PF12833">
    <property type="entry name" value="HTH_18"/>
    <property type="match status" value="1"/>
</dbReference>
<dbReference type="GO" id="GO:0043565">
    <property type="term" value="F:sequence-specific DNA binding"/>
    <property type="evidence" value="ECO:0007669"/>
    <property type="project" value="InterPro"/>
</dbReference>
<dbReference type="Proteomes" id="UP000219439">
    <property type="component" value="Unassembled WGS sequence"/>
</dbReference>
<dbReference type="SUPFAM" id="SSF51215">
    <property type="entry name" value="Regulatory protein AraC"/>
    <property type="match status" value="1"/>
</dbReference>
<dbReference type="Gene3D" id="1.10.10.60">
    <property type="entry name" value="Homeodomain-like"/>
    <property type="match status" value="1"/>
</dbReference>
<keyword evidence="4" id="KW-0804">Transcription</keyword>
<dbReference type="PROSITE" id="PS00041">
    <property type="entry name" value="HTH_ARAC_FAMILY_1"/>
    <property type="match status" value="1"/>
</dbReference>
<dbReference type="PROSITE" id="PS01124">
    <property type="entry name" value="HTH_ARAC_FAMILY_2"/>
    <property type="match status" value="1"/>
</dbReference>
<dbReference type="EMBL" id="OBEL01000002">
    <property type="protein sequence ID" value="SNZ19233.1"/>
    <property type="molecule type" value="Genomic_DNA"/>
</dbReference>
<dbReference type="InterPro" id="IPR018062">
    <property type="entry name" value="HTH_AraC-typ_CS"/>
</dbReference>
<dbReference type="AlphaFoldDB" id="A0A285PDD1"/>
<proteinExistence type="predicted"/>
<evidence type="ECO:0000256" key="3">
    <source>
        <dbReference type="ARBA" id="ARBA00023159"/>
    </source>
</evidence>
<dbReference type="Pfam" id="PF02311">
    <property type="entry name" value="AraC_binding"/>
    <property type="match status" value="1"/>
</dbReference>
<keyword evidence="2" id="KW-0238">DNA-binding</keyword>
<dbReference type="RefSeq" id="WP_097153592.1">
    <property type="nucleotide sequence ID" value="NZ_OBEL01000002.1"/>
</dbReference>
<organism evidence="6 7">
    <name type="scientific">Cohaesibacter gelatinilyticus</name>
    <dbReference type="NCBI Taxonomy" id="372072"/>
    <lineage>
        <taxon>Bacteria</taxon>
        <taxon>Pseudomonadati</taxon>
        <taxon>Pseudomonadota</taxon>
        <taxon>Alphaproteobacteria</taxon>
        <taxon>Hyphomicrobiales</taxon>
        <taxon>Cohaesibacteraceae</taxon>
    </lineage>
</organism>
<dbReference type="SMART" id="SM00342">
    <property type="entry name" value="HTH_ARAC"/>
    <property type="match status" value="1"/>
</dbReference>
<dbReference type="PANTHER" id="PTHR46796">
    <property type="entry name" value="HTH-TYPE TRANSCRIPTIONAL ACTIVATOR RHAS-RELATED"/>
    <property type="match status" value="1"/>
</dbReference>
<evidence type="ECO:0000259" key="5">
    <source>
        <dbReference type="PROSITE" id="PS01124"/>
    </source>
</evidence>
<reference evidence="6 7" key="1">
    <citation type="submission" date="2017-09" db="EMBL/GenBank/DDBJ databases">
        <authorList>
            <person name="Ehlers B."/>
            <person name="Leendertz F.H."/>
        </authorList>
    </citation>
    <scope>NUCLEOTIDE SEQUENCE [LARGE SCALE GENOMIC DNA]</scope>
    <source>
        <strain evidence="6 7">DSM 18289</strain>
    </source>
</reference>
<dbReference type="InterPro" id="IPR018060">
    <property type="entry name" value="HTH_AraC"/>
</dbReference>
<dbReference type="SUPFAM" id="SSF46689">
    <property type="entry name" value="Homeodomain-like"/>
    <property type="match status" value="2"/>
</dbReference>
<dbReference type="InterPro" id="IPR050204">
    <property type="entry name" value="AraC_XylS_family_regulators"/>
</dbReference>
<evidence type="ECO:0000313" key="7">
    <source>
        <dbReference type="Proteomes" id="UP000219439"/>
    </source>
</evidence>
<evidence type="ECO:0000313" key="6">
    <source>
        <dbReference type="EMBL" id="SNZ19233.1"/>
    </source>
</evidence>
<dbReference type="InterPro" id="IPR003313">
    <property type="entry name" value="AraC-bd"/>
</dbReference>
<protein>
    <submittedName>
        <fullName evidence="6">Transcriptional regulator, AraC family</fullName>
    </submittedName>
</protein>
<dbReference type="InterPro" id="IPR037923">
    <property type="entry name" value="HTH-like"/>
</dbReference>
<feature type="domain" description="HTH araC/xylS-type" evidence="5">
    <location>
        <begin position="165"/>
        <end position="262"/>
    </location>
</feature>
<dbReference type="OrthoDB" id="110167at2"/>
<keyword evidence="7" id="KW-1185">Reference proteome</keyword>
<evidence type="ECO:0000256" key="4">
    <source>
        <dbReference type="ARBA" id="ARBA00023163"/>
    </source>
</evidence>
<gene>
    <name evidence="6" type="ORF">SAMN06265368_2313</name>
</gene>
<sequence>MHKAIRHQTVIEGIDAISIRSDRTFPRHTHDEFGFGYIADGGQDSWSGRGLVEAQSGDVISVNPAELHDGIGRKGCPRYWRMLYLSPAALSKLTDIPIGAAEFSLPVIQSRATSRLVINALAAMHAERADRDHVEQQMILALDVLLHRNGAQTRAARSSCSRQVQLVLDMIRQHYDASLSLNDFAMATDTSRYQILRMFSRELGTTPHAYLTQHRVKRAKRMILKGSSLADVASACGFSDQSHLTRSFARQMGVTPGRFSFRQCA</sequence>
<name>A0A285PDD1_9HYPH</name>
<dbReference type="InterPro" id="IPR009057">
    <property type="entry name" value="Homeodomain-like_sf"/>
</dbReference>